<proteinExistence type="predicted"/>
<organism evidence="3">
    <name type="scientific">Singulisphaera sp. Ch08</name>
    <dbReference type="NCBI Taxonomy" id="3120278"/>
    <lineage>
        <taxon>Bacteria</taxon>
        <taxon>Pseudomonadati</taxon>
        <taxon>Planctomycetota</taxon>
        <taxon>Planctomycetia</taxon>
        <taxon>Isosphaerales</taxon>
        <taxon>Isosphaeraceae</taxon>
        <taxon>Singulisphaera</taxon>
    </lineage>
</organism>
<dbReference type="PANTHER" id="PTHR43767:SF1">
    <property type="entry name" value="NONRIBOSOMAL PEPTIDE SYNTHASE PES1 (EUROFUNG)-RELATED"/>
    <property type="match status" value="1"/>
</dbReference>
<evidence type="ECO:0000259" key="1">
    <source>
        <dbReference type="Pfam" id="PF00501"/>
    </source>
</evidence>
<evidence type="ECO:0000259" key="2">
    <source>
        <dbReference type="Pfam" id="PF13193"/>
    </source>
</evidence>
<protein>
    <submittedName>
        <fullName evidence="3">AMP-binding protein</fullName>
    </submittedName>
</protein>
<dbReference type="InterPro" id="IPR042099">
    <property type="entry name" value="ANL_N_sf"/>
</dbReference>
<dbReference type="InterPro" id="IPR025110">
    <property type="entry name" value="AMP-bd_C"/>
</dbReference>
<dbReference type="PANTHER" id="PTHR43767">
    <property type="entry name" value="LONG-CHAIN-FATTY-ACID--COA LIGASE"/>
    <property type="match status" value="1"/>
</dbReference>
<dbReference type="InterPro" id="IPR045851">
    <property type="entry name" value="AMP-bd_C_sf"/>
</dbReference>
<dbReference type="InterPro" id="IPR000873">
    <property type="entry name" value="AMP-dep_synth/lig_dom"/>
</dbReference>
<dbReference type="SUPFAM" id="SSF56801">
    <property type="entry name" value="Acetyl-CoA synthetase-like"/>
    <property type="match status" value="1"/>
</dbReference>
<dbReference type="Pfam" id="PF13193">
    <property type="entry name" value="AMP-binding_C"/>
    <property type="match status" value="1"/>
</dbReference>
<dbReference type="Gene3D" id="3.40.50.12780">
    <property type="entry name" value="N-terminal domain of ligase-like"/>
    <property type="match status" value="1"/>
</dbReference>
<dbReference type="Pfam" id="PF00501">
    <property type="entry name" value="AMP-binding"/>
    <property type="match status" value="1"/>
</dbReference>
<dbReference type="InterPro" id="IPR050237">
    <property type="entry name" value="ATP-dep_AMP-bd_enzyme"/>
</dbReference>
<gene>
    <name evidence="3" type="ORF">V5E97_19515</name>
</gene>
<evidence type="ECO:0000313" key="3">
    <source>
        <dbReference type="EMBL" id="XBH08142.1"/>
    </source>
</evidence>
<dbReference type="PROSITE" id="PS00455">
    <property type="entry name" value="AMP_BINDING"/>
    <property type="match status" value="1"/>
</dbReference>
<name>A0AAU7CSM6_9BACT</name>
<dbReference type="AlphaFoldDB" id="A0AAU7CSM6"/>
<reference evidence="3" key="1">
    <citation type="submission" date="2024-05" db="EMBL/GenBank/DDBJ databases">
        <title>Planctomycetes of the genus Singulisphaera possess chitinolytic capabilities.</title>
        <authorList>
            <person name="Ivanova A."/>
        </authorList>
    </citation>
    <scope>NUCLEOTIDE SEQUENCE</scope>
    <source>
        <strain evidence="3">Ch08T</strain>
    </source>
</reference>
<dbReference type="Gene3D" id="3.30.300.30">
    <property type="match status" value="1"/>
</dbReference>
<feature type="domain" description="AMP-binding enzyme C-terminal" evidence="2">
    <location>
        <begin position="417"/>
        <end position="491"/>
    </location>
</feature>
<dbReference type="EMBL" id="CP155447">
    <property type="protein sequence ID" value="XBH08142.1"/>
    <property type="molecule type" value="Genomic_DNA"/>
</dbReference>
<dbReference type="RefSeq" id="WP_406700980.1">
    <property type="nucleotide sequence ID" value="NZ_CP155447.1"/>
</dbReference>
<accession>A0AAU7CSM6</accession>
<dbReference type="InterPro" id="IPR020845">
    <property type="entry name" value="AMP-binding_CS"/>
</dbReference>
<feature type="domain" description="AMP-dependent synthetase/ligase" evidence="1">
    <location>
        <begin position="8"/>
        <end position="365"/>
    </location>
</feature>
<dbReference type="GO" id="GO:0016878">
    <property type="term" value="F:acid-thiol ligase activity"/>
    <property type="evidence" value="ECO:0007669"/>
    <property type="project" value="UniProtKB-ARBA"/>
</dbReference>
<sequence>MNVANLLTEAAHERPEHPAFLFEGRAVTYQELERLTNQFANFLGQRGVRQSDVIAIFLESGPELIIAYVGALKAGVVPNVVNASLKPEEVRLVVSDSRALLLLTDPTRWQSLEAVRDGMGTEHTLLTGDVAEDAELPTLDAALAEASSHFEALDLAPEALASLLYTSGTTGFAKGVMLSHRNIIDNAINFAQVHYTADDRLLIAAPLFHSWGLINGLLSSFVVRATAIVPRRYRTEPTLDLIEETRPTIMLGVPTMINYMSKSPSSSRRDLGSLRLILCAAAPMPLELIESMKRLWNVGYAESYGLTETSPVITTTPHTEMRPGSCGRAMGDTVLKVVDAEGQPVPPGSVGELWARGTAIAAGYFGKPEITAEVFTTDGWFKTGDIVKIDEDGYVFIVDRVKDMINVGGEKVYPRDVEEVLHRHPAVADAVVVGVPDPNLGEVVKAYVALKPDHTWTPEGVVDYLRPEVASFKLPRSVEFVAEVPRSVSGKALRRLLR</sequence>